<keyword evidence="3" id="KW-1185">Reference proteome</keyword>
<proteinExistence type="predicted"/>
<feature type="region of interest" description="Disordered" evidence="1">
    <location>
        <begin position="1"/>
        <end position="64"/>
    </location>
</feature>
<reference evidence="2" key="1">
    <citation type="journal article" date="2020" name="Stud. Mycol.">
        <title>101 Dothideomycetes genomes: a test case for predicting lifestyles and emergence of pathogens.</title>
        <authorList>
            <person name="Haridas S."/>
            <person name="Albert R."/>
            <person name="Binder M."/>
            <person name="Bloem J."/>
            <person name="Labutti K."/>
            <person name="Salamov A."/>
            <person name="Andreopoulos B."/>
            <person name="Baker S."/>
            <person name="Barry K."/>
            <person name="Bills G."/>
            <person name="Bluhm B."/>
            <person name="Cannon C."/>
            <person name="Castanera R."/>
            <person name="Culley D."/>
            <person name="Daum C."/>
            <person name="Ezra D."/>
            <person name="Gonzalez J."/>
            <person name="Henrissat B."/>
            <person name="Kuo A."/>
            <person name="Liang C."/>
            <person name="Lipzen A."/>
            <person name="Lutzoni F."/>
            <person name="Magnuson J."/>
            <person name="Mondo S."/>
            <person name="Nolan M."/>
            <person name="Ohm R."/>
            <person name="Pangilinan J."/>
            <person name="Park H.-J."/>
            <person name="Ramirez L."/>
            <person name="Alfaro M."/>
            <person name="Sun H."/>
            <person name="Tritt A."/>
            <person name="Yoshinaga Y."/>
            <person name="Zwiers L.-H."/>
            <person name="Turgeon B."/>
            <person name="Goodwin S."/>
            <person name="Spatafora J."/>
            <person name="Crous P."/>
            <person name="Grigoriev I."/>
        </authorList>
    </citation>
    <scope>NUCLEOTIDE SEQUENCE</scope>
    <source>
        <strain evidence="2">SCOH1-5</strain>
    </source>
</reference>
<accession>A0A6A6FRR8</accession>
<name>A0A6A6FRR8_9PEZI</name>
<organism evidence="2 3">
    <name type="scientific">Cercospora zeae-maydis SCOH1-5</name>
    <dbReference type="NCBI Taxonomy" id="717836"/>
    <lineage>
        <taxon>Eukaryota</taxon>
        <taxon>Fungi</taxon>
        <taxon>Dikarya</taxon>
        <taxon>Ascomycota</taxon>
        <taxon>Pezizomycotina</taxon>
        <taxon>Dothideomycetes</taxon>
        <taxon>Dothideomycetidae</taxon>
        <taxon>Mycosphaerellales</taxon>
        <taxon>Mycosphaerellaceae</taxon>
        <taxon>Cercospora</taxon>
    </lineage>
</organism>
<evidence type="ECO:0000256" key="1">
    <source>
        <dbReference type="SAM" id="MobiDB-lite"/>
    </source>
</evidence>
<protein>
    <submittedName>
        <fullName evidence="2">Uncharacterized protein</fullName>
    </submittedName>
</protein>
<dbReference type="OrthoDB" id="10314329at2759"/>
<dbReference type="EMBL" id="ML992665">
    <property type="protein sequence ID" value="KAF2216089.1"/>
    <property type="molecule type" value="Genomic_DNA"/>
</dbReference>
<gene>
    <name evidence="2" type="ORF">CERZMDRAFT_90062</name>
</gene>
<sequence length="188" mass="21059">MQGSSTCDDETKHSTPRPQRLRSSRKRIVRDDDDAQDPIPVAKRQRGPPTPPPTDVVDLTTPPPEFPEKLVAAVKVKVERSDSLLDRSFTMSVQPLVGKDTALLEQLQNLLRQYQASMILKRPDLEHAVLAVLRSSEIPQDVFDKFAGMCYRGVEGGAVRPNSSLGEWLKERWVQNMMNGDAGQQRAQ</sequence>
<dbReference type="AlphaFoldDB" id="A0A6A6FRR8"/>
<dbReference type="Proteomes" id="UP000799539">
    <property type="component" value="Unassembled WGS sequence"/>
</dbReference>
<evidence type="ECO:0000313" key="2">
    <source>
        <dbReference type="EMBL" id="KAF2216089.1"/>
    </source>
</evidence>
<evidence type="ECO:0000313" key="3">
    <source>
        <dbReference type="Proteomes" id="UP000799539"/>
    </source>
</evidence>
<feature type="compositionally biased region" description="Basic residues" evidence="1">
    <location>
        <begin position="19"/>
        <end position="28"/>
    </location>
</feature>